<feature type="region of interest" description="Disordered" evidence="5">
    <location>
        <begin position="970"/>
        <end position="1033"/>
    </location>
</feature>
<evidence type="ECO:0000256" key="5">
    <source>
        <dbReference type="SAM" id="MobiDB-lite"/>
    </source>
</evidence>
<feature type="compositionally biased region" description="Polar residues" evidence="5">
    <location>
        <begin position="1115"/>
        <end position="1124"/>
    </location>
</feature>
<feature type="domain" description="Laminin G" evidence="7">
    <location>
        <begin position="590"/>
        <end position="794"/>
    </location>
</feature>
<feature type="compositionally biased region" description="Polar residues" evidence="5">
    <location>
        <begin position="242"/>
        <end position="254"/>
    </location>
</feature>
<feature type="compositionally biased region" description="Pro residues" evidence="5">
    <location>
        <begin position="974"/>
        <end position="984"/>
    </location>
</feature>
<feature type="disulfide bond" evidence="4">
    <location>
        <begin position="577"/>
        <end position="586"/>
    </location>
</feature>
<dbReference type="Proteomes" id="UP001292094">
    <property type="component" value="Unassembled WGS sequence"/>
</dbReference>
<evidence type="ECO:0008006" key="11">
    <source>
        <dbReference type="Google" id="ProtNLM"/>
    </source>
</evidence>
<accession>A0AAE1TND6</accession>
<feature type="domain" description="EGF-like" evidence="8">
    <location>
        <begin position="549"/>
        <end position="587"/>
    </location>
</feature>
<keyword evidence="2" id="KW-0677">Repeat</keyword>
<evidence type="ECO:0000259" key="7">
    <source>
        <dbReference type="PROSITE" id="PS50025"/>
    </source>
</evidence>
<dbReference type="PROSITE" id="PS01186">
    <property type="entry name" value="EGF_2"/>
    <property type="match status" value="1"/>
</dbReference>
<comment type="caution">
    <text evidence="4">Lacks conserved residue(s) required for the propagation of feature annotation.</text>
</comment>
<feature type="domain" description="Laminin G" evidence="7">
    <location>
        <begin position="348"/>
        <end position="546"/>
    </location>
</feature>
<evidence type="ECO:0000256" key="2">
    <source>
        <dbReference type="ARBA" id="ARBA00022737"/>
    </source>
</evidence>
<dbReference type="SUPFAM" id="SSF57196">
    <property type="entry name" value="EGF/Laminin"/>
    <property type="match status" value="2"/>
</dbReference>
<dbReference type="SMART" id="SM00282">
    <property type="entry name" value="LamG"/>
    <property type="match status" value="2"/>
</dbReference>
<gene>
    <name evidence="9" type="ORF">Pmani_037361</name>
</gene>
<dbReference type="InterPro" id="IPR001791">
    <property type="entry name" value="Laminin_G"/>
</dbReference>
<dbReference type="PROSITE" id="PS01187">
    <property type="entry name" value="EGF_CA"/>
    <property type="match status" value="1"/>
</dbReference>
<organism evidence="9 10">
    <name type="scientific">Petrolisthes manimaculis</name>
    <dbReference type="NCBI Taxonomy" id="1843537"/>
    <lineage>
        <taxon>Eukaryota</taxon>
        <taxon>Metazoa</taxon>
        <taxon>Ecdysozoa</taxon>
        <taxon>Arthropoda</taxon>
        <taxon>Crustacea</taxon>
        <taxon>Multicrustacea</taxon>
        <taxon>Malacostraca</taxon>
        <taxon>Eumalacostraca</taxon>
        <taxon>Eucarida</taxon>
        <taxon>Decapoda</taxon>
        <taxon>Pleocyemata</taxon>
        <taxon>Anomura</taxon>
        <taxon>Galatheoidea</taxon>
        <taxon>Porcellanidae</taxon>
        <taxon>Petrolisthes</taxon>
    </lineage>
</organism>
<keyword evidence="1 4" id="KW-0245">EGF-like domain</keyword>
<name>A0AAE1TND6_9EUCA</name>
<feature type="region of interest" description="Disordered" evidence="5">
    <location>
        <begin position="1170"/>
        <end position="1197"/>
    </location>
</feature>
<keyword evidence="6" id="KW-0472">Membrane</keyword>
<dbReference type="EMBL" id="JAWZYT010005760">
    <property type="protein sequence ID" value="KAK4289684.1"/>
    <property type="molecule type" value="Genomic_DNA"/>
</dbReference>
<dbReference type="InterPro" id="IPR000152">
    <property type="entry name" value="EGF-type_Asp/Asn_hydroxyl_site"/>
</dbReference>
<feature type="disulfide bond" evidence="4">
    <location>
        <begin position="862"/>
        <end position="871"/>
    </location>
</feature>
<dbReference type="PROSITE" id="PS00010">
    <property type="entry name" value="ASX_HYDROXYL"/>
    <property type="match status" value="1"/>
</dbReference>
<dbReference type="PANTHER" id="PTHR15036">
    <property type="entry name" value="PIKACHURIN-LIKE PROTEIN"/>
    <property type="match status" value="1"/>
</dbReference>
<dbReference type="PANTHER" id="PTHR15036:SF67">
    <property type="entry name" value="LAMININ SUBUNIT ALPHA-LIKE PROTEIN"/>
    <property type="match status" value="1"/>
</dbReference>
<evidence type="ECO:0000256" key="6">
    <source>
        <dbReference type="SAM" id="Phobius"/>
    </source>
</evidence>
<feature type="compositionally biased region" description="Low complexity" evidence="5">
    <location>
        <begin position="1126"/>
        <end position="1137"/>
    </location>
</feature>
<dbReference type="PROSITE" id="PS50026">
    <property type="entry name" value="EGF_3"/>
    <property type="match status" value="3"/>
</dbReference>
<protein>
    <recommendedName>
        <fullName evidence="11">Neural-cadherin</fullName>
    </recommendedName>
</protein>
<dbReference type="CDD" id="cd00054">
    <property type="entry name" value="EGF_CA"/>
    <property type="match status" value="2"/>
</dbReference>
<proteinExistence type="predicted"/>
<dbReference type="Gene3D" id="2.60.120.200">
    <property type="match status" value="2"/>
</dbReference>
<dbReference type="CDD" id="cd00110">
    <property type="entry name" value="LamG"/>
    <property type="match status" value="2"/>
</dbReference>
<dbReference type="AlphaFoldDB" id="A0AAE1TND6"/>
<feature type="disulfide bond" evidence="4">
    <location>
        <begin position="335"/>
        <end position="344"/>
    </location>
</feature>
<evidence type="ECO:0000256" key="4">
    <source>
        <dbReference type="PROSITE-ProRule" id="PRU00076"/>
    </source>
</evidence>
<keyword evidence="10" id="KW-1185">Reference proteome</keyword>
<dbReference type="InterPro" id="IPR013032">
    <property type="entry name" value="EGF-like_CS"/>
</dbReference>
<evidence type="ECO:0000259" key="8">
    <source>
        <dbReference type="PROSITE" id="PS50026"/>
    </source>
</evidence>
<dbReference type="PROSITE" id="PS00022">
    <property type="entry name" value="EGF_1"/>
    <property type="match status" value="3"/>
</dbReference>
<keyword evidence="6" id="KW-1133">Transmembrane helix</keyword>
<feature type="transmembrane region" description="Helical" evidence="6">
    <location>
        <begin position="883"/>
        <end position="908"/>
    </location>
</feature>
<dbReference type="PROSITE" id="PS50025">
    <property type="entry name" value="LAM_G_DOMAIN"/>
    <property type="match status" value="2"/>
</dbReference>
<dbReference type="InterPro" id="IPR027397">
    <property type="entry name" value="Catenin-bd_sf"/>
</dbReference>
<dbReference type="InterPro" id="IPR000742">
    <property type="entry name" value="EGF"/>
</dbReference>
<feature type="domain" description="EGF-like" evidence="8">
    <location>
        <begin position="836"/>
        <end position="872"/>
    </location>
</feature>
<evidence type="ECO:0000256" key="3">
    <source>
        <dbReference type="ARBA" id="ARBA00023157"/>
    </source>
</evidence>
<dbReference type="Pfam" id="PF02210">
    <property type="entry name" value="Laminin_G_2"/>
    <property type="match status" value="2"/>
</dbReference>
<dbReference type="GO" id="GO:0005509">
    <property type="term" value="F:calcium ion binding"/>
    <property type="evidence" value="ECO:0007669"/>
    <property type="project" value="InterPro"/>
</dbReference>
<feature type="region of interest" description="Disordered" evidence="5">
    <location>
        <begin position="241"/>
        <end position="279"/>
    </location>
</feature>
<feature type="region of interest" description="Disordered" evidence="5">
    <location>
        <begin position="1095"/>
        <end position="1142"/>
    </location>
</feature>
<dbReference type="SMART" id="SM00179">
    <property type="entry name" value="EGF_CA"/>
    <property type="match status" value="2"/>
</dbReference>
<evidence type="ECO:0000256" key="1">
    <source>
        <dbReference type="ARBA" id="ARBA00022536"/>
    </source>
</evidence>
<dbReference type="SUPFAM" id="SSF49899">
    <property type="entry name" value="Concanavalin A-like lectins/glucanases"/>
    <property type="match status" value="2"/>
</dbReference>
<dbReference type="GO" id="GO:0009887">
    <property type="term" value="P:animal organ morphogenesis"/>
    <property type="evidence" value="ECO:0007669"/>
    <property type="project" value="UniProtKB-ARBA"/>
</dbReference>
<reference evidence="9" key="1">
    <citation type="submission" date="2023-11" db="EMBL/GenBank/DDBJ databases">
        <title>Genome assemblies of two species of porcelain crab, Petrolisthes cinctipes and Petrolisthes manimaculis (Anomura: Porcellanidae).</title>
        <authorList>
            <person name="Angst P."/>
        </authorList>
    </citation>
    <scope>NUCLEOTIDE SEQUENCE</scope>
    <source>
        <strain evidence="9">PB745_02</strain>
        <tissue evidence="9">Gill</tissue>
    </source>
</reference>
<dbReference type="Gene3D" id="2.10.25.10">
    <property type="entry name" value="Laminin"/>
    <property type="match status" value="3"/>
</dbReference>
<dbReference type="SMART" id="SM00181">
    <property type="entry name" value="EGF"/>
    <property type="match status" value="4"/>
</dbReference>
<keyword evidence="3 4" id="KW-1015">Disulfide bond</keyword>
<dbReference type="InterPro" id="IPR018097">
    <property type="entry name" value="EGF_Ca-bd_CS"/>
</dbReference>
<evidence type="ECO:0000313" key="10">
    <source>
        <dbReference type="Proteomes" id="UP001292094"/>
    </source>
</evidence>
<evidence type="ECO:0000313" key="9">
    <source>
        <dbReference type="EMBL" id="KAK4289684.1"/>
    </source>
</evidence>
<keyword evidence="6" id="KW-0812">Transmembrane</keyword>
<dbReference type="Gene3D" id="4.10.900.10">
    <property type="entry name" value="TCF3-CBD (Catenin binding domain)"/>
    <property type="match status" value="1"/>
</dbReference>
<feature type="domain" description="EGF-like" evidence="8">
    <location>
        <begin position="309"/>
        <end position="345"/>
    </location>
</feature>
<dbReference type="InterPro" id="IPR013320">
    <property type="entry name" value="ConA-like_dom_sf"/>
</dbReference>
<feature type="region of interest" description="Disordered" evidence="5">
    <location>
        <begin position="128"/>
        <end position="186"/>
    </location>
</feature>
<sequence>MVEKEEEEEEEEREEKKYELQFFVSDRVWRQIDVEANVTVEVRLLTPDTLTHAAPLTLSPVTSAQLTRGWTPKGGGGGLGRLMEAVKEVVGGQAEHSVEVVSVYDLGDQLKEHDISLHQQHTTTIIHDTQQPQQQLQHERISKPGNPSYDYSSHQHQHHHQQHTTTTSVPHLGPPWLQQEEGDGQNVLNDATQPSACVWVSVREPPQGRFMDPIKLQGLLGLHTNQLEVRTGLTVVAEDPRVSSSLGAQQQQNSPRDDSEGASLPIAVPDPSSVATSPSTALPLQVVDTNTTSLVTPRLTRAHPCYAHDPETCTPTSCLNGGRCIRTPQGNRCVCPQGSSGPRCKVLARSFFGSGWAWVRPLPPCLPTTLSLRVLTRRPDALLLYSGPLAPHPRRPHHPPTPMLALQLLEGRPEVLLEGAGGPLRLVVNTTVHDGDWHSLHLHVHSKGVVVLVDMCGRGWEEASDDSHCVTRASWTNTVQGAEAWAGAWPVQVGGLAHKPPLPEDHGWGVAPTPTPLHGCISHLTLNGQLVDVGEPAYSWASKSGCQPQETSCPRDQGGCGYRGTCVGGLNQPHCECEPGWAGSGCATPTVPASLGTSSYLKVALSFTPDPRKVWVQVRVRTRGQRNGQLLHLAAQQRAAAFTLHLRAGVACASVSGAGLVARVACVNERPVGDGAWHTIQAERHGHNLVVSVDDGDGWGRNESLVSLLPVMNGDDDDRPVSPPAPLEIDKHDGVTVGGMPEFAGVSLIAVHNDLRDTCVDDLRVSGRPLPLPPGMNGTSWGQVTTSASVDSGCVAPDACLNTTCSPPLTCTNNWGHAACSCGLGRHLSGHNTCEDLDECLWSPCLHGGTCYNLRPGYQCVCKPTHAGDNCQWTSISTGGHPLAAPVAIAALTVSLLLLVVLGVFLSVRLRRQLLGRALSGRQVRDVGGEEEVAMTVKVAGCTDEGGGGGGGGKSTARHDTFLECIKYNLQQPPLSPPPSPPPPPRKKEGQITVPLGEPDVACTQPGREESCRPPQGKVTKLGPPPDPVLPRDDLRAYAYEGDGSSSGSLGSAKSGLRSDLEDEASIKPLVCEFLEVMDLLRNLPEASKSPALFTRRKARVEKEENGSSVDRPPDQTTTHTVPLQTIKSHTITTTTPHPVPLQNIKSHTITATSPHPVQSQTTKTYVAAPNDQRKALKVSSTPCSSPGGRDELSTPC</sequence>
<dbReference type="InterPro" id="IPR001881">
    <property type="entry name" value="EGF-like_Ca-bd_dom"/>
</dbReference>
<dbReference type="InterPro" id="IPR050372">
    <property type="entry name" value="Neurexin-related_CASP"/>
</dbReference>
<dbReference type="Pfam" id="PF12661">
    <property type="entry name" value="hEGF"/>
    <property type="match status" value="2"/>
</dbReference>
<comment type="caution">
    <text evidence="9">The sequence shown here is derived from an EMBL/GenBank/DDBJ whole genome shotgun (WGS) entry which is preliminary data.</text>
</comment>